<dbReference type="CDD" id="cd01671">
    <property type="entry name" value="CARD"/>
    <property type="match status" value="1"/>
</dbReference>
<dbReference type="Pfam" id="PF00619">
    <property type="entry name" value="CARD"/>
    <property type="match status" value="1"/>
</dbReference>
<dbReference type="SUPFAM" id="SSF47986">
    <property type="entry name" value="DEATH domain"/>
    <property type="match status" value="1"/>
</dbReference>
<sequence>MDDIEKRVLSQMRSRLVKEVVVTESFLCAFCDNNILDDQMTRLLKTETNYESRASKLLDMLPSRGSRAFNTLMEILEITNPWLSEKMKSALHDERNKDAKINLHPSVSQSASIEGYGQNRLHIDTDVKERAMRFVKTNLNHLSDIEQRGVEKWLADELQRERRRQQFRAPHNIPRNPSDFHASKECQTDTSNMDLIELYEEMSIYLHGVDYVQINVDFSFKKLSHKITELLTRTRKLDALFLNCIEKFDDPDKYSIPLPELIDRAISKERSLSQVNNDDKRLIQKFSEERDMARRQVKRLEEELDKVLQRQLPTNKPQEIQLRNRQNINVRYSLLLPDSSQQQQQATTENSKTETSEAMSIPITQSYNTSTADNNNYQNGGLPSNYVKPVNIVQVAGDTKNNSIPNNSVNVPGRPYMNQSNSHENNYIKTNAVNTDSSYRNGMVQHYINTNYMVKEEPSEVSLEIPRGKLRRHASEESLKIALSKEDTETVSMSYLHNDQQTAALRGRRTSQDGPSNIYTPQQNNEAGQKQQLVKNTRNDIQNKMLRMLSGVSKSNIQKVRRSESEKAVSTHGVKVLNPGKNQDSGTVFKGNPSLRSSYDNLAAMSKRVESNIPEYETKIYSNVNTKNPYRFLSQNHSERVVHQQPPNGQQMSPSAQRGAHESRQERFQQLQYQMLQNRAGGLIYEEVVNEARSYPRQQVGSSNTLEHKTTLIYPRDYDISQHQYPTRAGSLERQSIHNSVYGPRPPSRKSSRDNSDIDYSSDSEVINSSIRKTTSSPDRAKGRVRFASPVSRSSKPNRKIHGKSKPTHYQSDTMSASMRKIKKT</sequence>
<feature type="region of interest" description="Disordered" evidence="2">
    <location>
        <begin position="504"/>
        <end position="531"/>
    </location>
</feature>
<reference evidence="4" key="1">
    <citation type="submission" date="2020-05" db="UniProtKB">
        <authorList>
            <consortium name="EnsemblMetazoa"/>
        </authorList>
    </citation>
    <scope>IDENTIFICATION</scope>
    <source>
        <strain evidence="4">BB02</strain>
    </source>
</reference>
<proteinExistence type="predicted"/>
<feature type="domain" description="CARD" evidence="3">
    <location>
        <begin position="1"/>
        <end position="81"/>
    </location>
</feature>
<feature type="compositionally biased region" description="Polar residues" evidence="2">
    <location>
        <begin position="808"/>
        <end position="817"/>
    </location>
</feature>
<dbReference type="Gene3D" id="1.10.533.10">
    <property type="entry name" value="Death Domain, Fas"/>
    <property type="match status" value="1"/>
</dbReference>
<dbReference type="EnsemblMetazoa" id="BGLB026358-RA">
    <property type="protein sequence ID" value="BGLB026358-PA"/>
    <property type="gene ID" value="BGLB026358"/>
</dbReference>
<dbReference type="PROSITE" id="PS50209">
    <property type="entry name" value="CARD"/>
    <property type="match status" value="1"/>
</dbReference>
<feature type="coiled-coil region" evidence="1">
    <location>
        <begin position="283"/>
        <end position="310"/>
    </location>
</feature>
<accession>A0A2C9L2N1</accession>
<dbReference type="EnsemblMetazoa" id="BGLB026358-RB">
    <property type="protein sequence ID" value="BGLB026358-PB"/>
    <property type="gene ID" value="BGLB026358"/>
</dbReference>
<evidence type="ECO:0000256" key="2">
    <source>
        <dbReference type="SAM" id="MobiDB-lite"/>
    </source>
</evidence>
<protein>
    <recommendedName>
        <fullName evidence="3">CARD domain-containing protein</fullName>
    </recommendedName>
</protein>
<dbReference type="Proteomes" id="UP000076420">
    <property type="component" value="Unassembled WGS sequence"/>
</dbReference>
<gene>
    <name evidence="4" type="primary">106063646</name>
</gene>
<feature type="compositionally biased region" description="Polar residues" evidence="2">
    <location>
        <begin position="512"/>
        <end position="531"/>
    </location>
</feature>
<dbReference type="InterPro" id="IPR001315">
    <property type="entry name" value="CARD"/>
</dbReference>
<feature type="compositionally biased region" description="Polar residues" evidence="2">
    <location>
        <begin position="645"/>
        <end position="656"/>
    </location>
</feature>
<evidence type="ECO:0000259" key="3">
    <source>
        <dbReference type="PROSITE" id="PS50209"/>
    </source>
</evidence>
<evidence type="ECO:0000256" key="1">
    <source>
        <dbReference type="SAM" id="Coils"/>
    </source>
</evidence>
<organism evidence="4 5">
    <name type="scientific">Biomphalaria glabrata</name>
    <name type="common">Bloodfluke planorb</name>
    <name type="synonym">Freshwater snail</name>
    <dbReference type="NCBI Taxonomy" id="6526"/>
    <lineage>
        <taxon>Eukaryota</taxon>
        <taxon>Metazoa</taxon>
        <taxon>Spiralia</taxon>
        <taxon>Lophotrochozoa</taxon>
        <taxon>Mollusca</taxon>
        <taxon>Gastropoda</taxon>
        <taxon>Heterobranchia</taxon>
        <taxon>Euthyneura</taxon>
        <taxon>Panpulmonata</taxon>
        <taxon>Hygrophila</taxon>
        <taxon>Lymnaeoidea</taxon>
        <taxon>Planorbidae</taxon>
        <taxon>Biomphalaria</taxon>
    </lineage>
</organism>
<feature type="compositionally biased region" description="Basic residues" evidence="2">
    <location>
        <begin position="796"/>
        <end position="807"/>
    </location>
</feature>
<dbReference type="VEuPathDB" id="VectorBase:BGLB026358"/>
<evidence type="ECO:0000313" key="4">
    <source>
        <dbReference type="EnsemblMetazoa" id="BGLB026358-PB"/>
    </source>
</evidence>
<dbReference type="AlphaFoldDB" id="A0A2C9L2N1"/>
<feature type="compositionally biased region" description="Polar residues" evidence="2">
    <location>
        <begin position="758"/>
        <end position="778"/>
    </location>
</feature>
<dbReference type="RefSeq" id="XP_013077523.2">
    <property type="nucleotide sequence ID" value="XM_013222069.2"/>
</dbReference>
<dbReference type="RefSeq" id="XP_013077524.2">
    <property type="nucleotide sequence ID" value="XM_013222070.2"/>
</dbReference>
<feature type="region of interest" description="Disordered" evidence="2">
    <location>
        <begin position="561"/>
        <end position="587"/>
    </location>
</feature>
<dbReference type="KEGG" id="bgt:106063646"/>
<dbReference type="SMART" id="SM00114">
    <property type="entry name" value="CARD"/>
    <property type="match status" value="1"/>
</dbReference>
<name>A0A2C9L2N1_BIOGL</name>
<feature type="region of interest" description="Disordered" evidence="2">
    <location>
        <begin position="336"/>
        <end position="357"/>
    </location>
</feature>
<dbReference type="OrthoDB" id="6089000at2759"/>
<dbReference type="InterPro" id="IPR011029">
    <property type="entry name" value="DEATH-like_dom_sf"/>
</dbReference>
<feature type="region of interest" description="Disordered" evidence="2">
    <location>
        <begin position="727"/>
        <end position="825"/>
    </location>
</feature>
<evidence type="ECO:0000313" key="5">
    <source>
        <dbReference type="Proteomes" id="UP000076420"/>
    </source>
</evidence>
<dbReference type="VEuPathDB" id="VectorBase:BGLAX_030925"/>
<dbReference type="GO" id="GO:0042981">
    <property type="term" value="P:regulation of apoptotic process"/>
    <property type="evidence" value="ECO:0007669"/>
    <property type="project" value="InterPro"/>
</dbReference>
<feature type="region of interest" description="Disordered" evidence="2">
    <location>
        <begin position="640"/>
        <end position="666"/>
    </location>
</feature>
<keyword evidence="1" id="KW-0175">Coiled coil</keyword>